<reference evidence="1 2" key="1">
    <citation type="submission" date="2023-03" db="EMBL/GenBank/DDBJ databases">
        <title>Genome sequence of Lichtheimia ornata CBS 291.66.</title>
        <authorList>
            <person name="Mohabir J.T."/>
            <person name="Shea T.P."/>
            <person name="Kurbessoian T."/>
            <person name="Berby B."/>
            <person name="Fontaine J."/>
            <person name="Livny J."/>
            <person name="Gnirke A."/>
            <person name="Stajich J.E."/>
            <person name="Cuomo C.A."/>
        </authorList>
    </citation>
    <scope>NUCLEOTIDE SEQUENCE [LARGE SCALE GENOMIC DNA]</scope>
    <source>
        <strain evidence="1">CBS 291.66</strain>
    </source>
</reference>
<evidence type="ECO:0000313" key="2">
    <source>
        <dbReference type="Proteomes" id="UP001234581"/>
    </source>
</evidence>
<dbReference type="Gene3D" id="3.80.10.10">
    <property type="entry name" value="Ribonuclease Inhibitor"/>
    <property type="match status" value="2"/>
</dbReference>
<dbReference type="AlphaFoldDB" id="A0AAD7URU2"/>
<protein>
    <recommendedName>
        <fullName evidence="3">F-box domain-containing protein</fullName>
    </recommendedName>
</protein>
<dbReference type="InterPro" id="IPR032675">
    <property type="entry name" value="LRR_dom_sf"/>
</dbReference>
<sequence length="701" mass="80773">MIHSIWNDVCQQPTLAANHQHYEKHVSDSTAQLQQCISNILALLDDRASVLTRCVNFAAALRDATAMQEISPMSPLGYLRAATIYSEQGKQQDAITSCYKGLNALDINDPGYSKLEETRLVATQRTARRIDFISQLPLDIVLHVLFPMLMGDDNDDGVYDDWDLCPYLDVSRMWFERLFQACSGEFHFKLNTNRPSNRITRYAQHTMTLRINSYSLGNWYSDFLRDANLCSLWEIKITGLHAIKDVDYFVSSLKSVGNTLTQLTIMSRPSRPFAPRSYFTDTANEPQPPLRIADILINCPHLVTLHITYRFDIDFSAVPLTKTWPQLTMLFLSHRNSDISNGQFVAMLKRLPSLYKLVLYPCIETQPMTTIQRYCPSMRELELVTKRTESSPARLEHQHDDQWIHEGAGLKRITLLEDTQQHDAWIDMSETLKQHHNTLVHLRLRLDYAGNNDHEIFSLEYPCLKALNLQINNLNNVCFGWWIIEKAPLLEELKITADVIRLNPVLLNFTPPPTLRKLVMHLYGVTRPDDVTVIERFLGCFNQQKEGCSIKHLALRFDNRGGDDVTPDILLPSISQLDQLQHLGILYSPIEPTLWMFDDFILKLVKACPNLLSLETDNDISSRAYVIKDLKRFQHLRHITFRMDATGSESSKGEWDDSNQWYAFGTFSQLRSIRVWSYGEVNHVFIRYLKAHRPDINVVAL</sequence>
<dbReference type="Gene3D" id="1.25.40.10">
    <property type="entry name" value="Tetratricopeptide repeat domain"/>
    <property type="match status" value="1"/>
</dbReference>
<dbReference type="EMBL" id="JARTCD010000106">
    <property type="protein sequence ID" value="KAJ8652398.1"/>
    <property type="molecule type" value="Genomic_DNA"/>
</dbReference>
<dbReference type="InterPro" id="IPR011990">
    <property type="entry name" value="TPR-like_helical_dom_sf"/>
</dbReference>
<name>A0AAD7URU2_9FUNG</name>
<proteinExistence type="predicted"/>
<keyword evidence="2" id="KW-1185">Reference proteome</keyword>
<organism evidence="1 2">
    <name type="scientific">Lichtheimia ornata</name>
    <dbReference type="NCBI Taxonomy" id="688661"/>
    <lineage>
        <taxon>Eukaryota</taxon>
        <taxon>Fungi</taxon>
        <taxon>Fungi incertae sedis</taxon>
        <taxon>Mucoromycota</taxon>
        <taxon>Mucoromycotina</taxon>
        <taxon>Mucoromycetes</taxon>
        <taxon>Mucorales</taxon>
        <taxon>Lichtheimiaceae</taxon>
        <taxon>Lichtheimia</taxon>
    </lineage>
</organism>
<dbReference type="SUPFAM" id="SSF48452">
    <property type="entry name" value="TPR-like"/>
    <property type="match status" value="1"/>
</dbReference>
<dbReference type="SUPFAM" id="SSF52047">
    <property type="entry name" value="RNI-like"/>
    <property type="match status" value="1"/>
</dbReference>
<gene>
    <name evidence="1" type="ORF">O0I10_011978</name>
</gene>
<dbReference type="RefSeq" id="XP_058337312.1">
    <property type="nucleotide sequence ID" value="XM_058491929.1"/>
</dbReference>
<evidence type="ECO:0008006" key="3">
    <source>
        <dbReference type="Google" id="ProtNLM"/>
    </source>
</evidence>
<dbReference type="Proteomes" id="UP001234581">
    <property type="component" value="Unassembled WGS sequence"/>
</dbReference>
<accession>A0AAD7URU2</accession>
<evidence type="ECO:0000313" key="1">
    <source>
        <dbReference type="EMBL" id="KAJ8652398.1"/>
    </source>
</evidence>
<dbReference type="GeneID" id="83219368"/>
<comment type="caution">
    <text evidence="1">The sequence shown here is derived from an EMBL/GenBank/DDBJ whole genome shotgun (WGS) entry which is preliminary data.</text>
</comment>